<dbReference type="Proteomes" id="UP000579281">
    <property type="component" value="Unassembled WGS sequence"/>
</dbReference>
<gene>
    <name evidence="4" type="ORF">HNQ80_001632</name>
</gene>
<protein>
    <submittedName>
        <fullName evidence="4">Glycosyltransferase involved in cell wall biosynthesis</fullName>
    </submittedName>
</protein>
<dbReference type="InterPro" id="IPR001296">
    <property type="entry name" value="Glyco_trans_1"/>
</dbReference>
<keyword evidence="1 4" id="KW-0808">Transferase</keyword>
<evidence type="ECO:0000313" key="4">
    <source>
        <dbReference type="EMBL" id="MBB6215543.1"/>
    </source>
</evidence>
<dbReference type="Gene3D" id="3.40.50.2000">
    <property type="entry name" value="Glycogen Phosphorylase B"/>
    <property type="match status" value="2"/>
</dbReference>
<dbReference type="Pfam" id="PF13439">
    <property type="entry name" value="Glyco_transf_4"/>
    <property type="match status" value="1"/>
</dbReference>
<reference evidence="4 5" key="1">
    <citation type="submission" date="2020-08" db="EMBL/GenBank/DDBJ databases">
        <title>Genomic Encyclopedia of Type Strains, Phase IV (KMG-IV): sequencing the most valuable type-strain genomes for metagenomic binning, comparative biology and taxonomic classification.</title>
        <authorList>
            <person name="Goeker M."/>
        </authorList>
    </citation>
    <scope>NUCLEOTIDE SEQUENCE [LARGE SCALE GENOMIC DNA]</scope>
    <source>
        <strain evidence="4 5">DSM 103526</strain>
    </source>
</reference>
<evidence type="ECO:0000259" key="2">
    <source>
        <dbReference type="Pfam" id="PF00534"/>
    </source>
</evidence>
<evidence type="ECO:0000259" key="3">
    <source>
        <dbReference type="Pfam" id="PF13439"/>
    </source>
</evidence>
<dbReference type="GO" id="GO:0009103">
    <property type="term" value="P:lipopolysaccharide biosynthetic process"/>
    <property type="evidence" value="ECO:0007669"/>
    <property type="project" value="TreeGrafter"/>
</dbReference>
<dbReference type="PANTHER" id="PTHR46401:SF2">
    <property type="entry name" value="GLYCOSYLTRANSFERASE WBBK-RELATED"/>
    <property type="match status" value="1"/>
</dbReference>
<dbReference type="CDD" id="cd03809">
    <property type="entry name" value="GT4_MtfB-like"/>
    <property type="match status" value="1"/>
</dbReference>
<dbReference type="RefSeq" id="WP_184309928.1">
    <property type="nucleotide sequence ID" value="NZ_JACHEN010000008.1"/>
</dbReference>
<dbReference type="EMBL" id="JACHEN010000008">
    <property type="protein sequence ID" value="MBB6215543.1"/>
    <property type="molecule type" value="Genomic_DNA"/>
</dbReference>
<accession>A0A841KQ45</accession>
<sequence length="370" mass="41960">MKIGIDGRGAVWYRGTGIGTYTDQLLHHLYTLDQKNTYSIFFPQDELFPWTDPGRFQQIPLDTHKDTYLEDTLVDQFLMDQPFQVYHVPQNGIGLPKDKYCPYIITLHDVIPYILPETCSKAYLKTFMEQMNHIVKNADHVITVSNHAKNDIYHILGISPSKISVIPLAPEKIYRPMDRNTCKSYLKDHYGLDREYILYIGGMSPRKNIGAIIDAFHLCQKKLSKNYCIVIGGSHGRSYEALRLRCESLGLAGDVLFPGYIPLEELPIFYNGASLFVYPSLYEGFGLPPLEAMACGIPTICSNVTSIPEVVGNAALLIDPHDIENLAEKITLVLESPSVYAIMIHKGLQQVKQYTWEKTAKKTLEIYLSF</sequence>
<dbReference type="FunFam" id="3.40.50.2000:FF:000119">
    <property type="entry name" value="Glycosyl transferase group 1"/>
    <property type="match status" value="1"/>
</dbReference>
<dbReference type="PANTHER" id="PTHR46401">
    <property type="entry name" value="GLYCOSYLTRANSFERASE WBBK-RELATED"/>
    <property type="match status" value="1"/>
</dbReference>
<name>A0A841KQ45_9FIRM</name>
<proteinExistence type="predicted"/>
<comment type="caution">
    <text evidence="4">The sequence shown here is derived from an EMBL/GenBank/DDBJ whole genome shotgun (WGS) entry which is preliminary data.</text>
</comment>
<dbReference type="AlphaFoldDB" id="A0A841KQ45"/>
<dbReference type="InterPro" id="IPR028098">
    <property type="entry name" value="Glyco_trans_4-like_N"/>
</dbReference>
<dbReference type="SUPFAM" id="SSF53756">
    <property type="entry name" value="UDP-Glycosyltransferase/glycogen phosphorylase"/>
    <property type="match status" value="1"/>
</dbReference>
<dbReference type="Pfam" id="PF00534">
    <property type="entry name" value="Glycos_transf_1"/>
    <property type="match status" value="1"/>
</dbReference>
<feature type="domain" description="Glycosyl transferase family 1" evidence="2">
    <location>
        <begin position="193"/>
        <end position="347"/>
    </location>
</feature>
<feature type="domain" description="Glycosyltransferase subfamily 4-like N-terminal" evidence="3">
    <location>
        <begin position="80"/>
        <end position="167"/>
    </location>
</feature>
<evidence type="ECO:0000313" key="5">
    <source>
        <dbReference type="Proteomes" id="UP000579281"/>
    </source>
</evidence>
<dbReference type="GO" id="GO:0016757">
    <property type="term" value="F:glycosyltransferase activity"/>
    <property type="evidence" value="ECO:0007669"/>
    <property type="project" value="InterPro"/>
</dbReference>
<organism evidence="4 5">
    <name type="scientific">Anaerosolibacter carboniphilus</name>
    <dbReference type="NCBI Taxonomy" id="1417629"/>
    <lineage>
        <taxon>Bacteria</taxon>
        <taxon>Bacillati</taxon>
        <taxon>Bacillota</taxon>
        <taxon>Clostridia</taxon>
        <taxon>Peptostreptococcales</taxon>
        <taxon>Thermotaleaceae</taxon>
        <taxon>Anaerosolibacter</taxon>
    </lineage>
</organism>
<evidence type="ECO:0000256" key="1">
    <source>
        <dbReference type="ARBA" id="ARBA00022679"/>
    </source>
</evidence>
<keyword evidence="5" id="KW-1185">Reference proteome</keyword>